<evidence type="ECO:0000256" key="1">
    <source>
        <dbReference type="ARBA" id="ARBA00022679"/>
    </source>
</evidence>
<evidence type="ECO:0000259" key="6">
    <source>
        <dbReference type="PROSITE" id="PS50011"/>
    </source>
</evidence>
<dbReference type="GO" id="GO:0004674">
    <property type="term" value="F:protein serine/threonine kinase activity"/>
    <property type="evidence" value="ECO:0007669"/>
    <property type="project" value="UniProtKB-KW"/>
</dbReference>
<keyword evidence="8" id="KW-1185">Reference proteome</keyword>
<keyword evidence="2" id="KW-0547">Nucleotide-binding</keyword>
<name>A0A8A4TRP7_SULCO</name>
<keyword evidence="1" id="KW-0808">Transferase</keyword>
<keyword evidence="3 7" id="KW-0418">Kinase</keyword>
<dbReference type="GO" id="GO:0005524">
    <property type="term" value="F:ATP binding"/>
    <property type="evidence" value="ECO:0007669"/>
    <property type="project" value="UniProtKB-KW"/>
</dbReference>
<protein>
    <submittedName>
        <fullName evidence="7">Serine/threonine protein kinase</fullName>
    </submittedName>
</protein>
<evidence type="ECO:0000313" key="7">
    <source>
        <dbReference type="EMBL" id="QTD51698.1"/>
    </source>
</evidence>
<accession>A0A8A4TRP7</accession>
<dbReference type="RefSeq" id="WP_237381824.1">
    <property type="nucleotide sequence ID" value="NZ_CP071793.1"/>
</dbReference>
<dbReference type="Proteomes" id="UP000663929">
    <property type="component" value="Chromosome"/>
</dbReference>
<dbReference type="Gene3D" id="3.30.200.20">
    <property type="entry name" value="Phosphorylase Kinase, domain 1"/>
    <property type="match status" value="1"/>
</dbReference>
<proteinExistence type="predicted"/>
<dbReference type="InterPro" id="IPR008271">
    <property type="entry name" value="Ser/Thr_kinase_AS"/>
</dbReference>
<keyword evidence="5" id="KW-1133">Transmembrane helix</keyword>
<dbReference type="Gene3D" id="1.10.510.10">
    <property type="entry name" value="Transferase(Phosphotransferase) domain 1"/>
    <property type="match status" value="1"/>
</dbReference>
<feature type="domain" description="Protein kinase" evidence="6">
    <location>
        <begin position="26"/>
        <end position="298"/>
    </location>
</feature>
<dbReference type="AlphaFoldDB" id="A0A8A4TRP7"/>
<keyword evidence="5" id="KW-0812">Transmembrane</keyword>
<evidence type="ECO:0000256" key="2">
    <source>
        <dbReference type="ARBA" id="ARBA00022741"/>
    </source>
</evidence>
<keyword evidence="7" id="KW-0723">Serine/threonine-protein kinase</keyword>
<dbReference type="EMBL" id="CP071793">
    <property type="protein sequence ID" value="QTD51698.1"/>
    <property type="molecule type" value="Genomic_DNA"/>
</dbReference>
<evidence type="ECO:0000256" key="5">
    <source>
        <dbReference type="SAM" id="Phobius"/>
    </source>
</evidence>
<reference evidence="7" key="1">
    <citation type="submission" date="2021-03" db="EMBL/GenBank/DDBJ databases">
        <title>Acanthopleuribacteraceae sp. M133.</title>
        <authorList>
            <person name="Wang G."/>
        </authorList>
    </citation>
    <scope>NUCLEOTIDE SEQUENCE</scope>
    <source>
        <strain evidence="7">M133</strain>
    </source>
</reference>
<evidence type="ECO:0000256" key="4">
    <source>
        <dbReference type="ARBA" id="ARBA00022840"/>
    </source>
</evidence>
<dbReference type="InterPro" id="IPR011009">
    <property type="entry name" value="Kinase-like_dom_sf"/>
</dbReference>
<dbReference type="Pfam" id="PF00069">
    <property type="entry name" value="Pkinase"/>
    <property type="match status" value="1"/>
</dbReference>
<organism evidence="7 8">
    <name type="scientific">Sulfidibacter corallicola</name>
    <dbReference type="NCBI Taxonomy" id="2818388"/>
    <lineage>
        <taxon>Bacteria</taxon>
        <taxon>Pseudomonadati</taxon>
        <taxon>Acidobacteriota</taxon>
        <taxon>Holophagae</taxon>
        <taxon>Acanthopleuribacterales</taxon>
        <taxon>Acanthopleuribacteraceae</taxon>
        <taxon>Sulfidibacter</taxon>
    </lineage>
</organism>
<dbReference type="PANTHER" id="PTHR43289">
    <property type="entry name" value="MITOGEN-ACTIVATED PROTEIN KINASE KINASE KINASE 20-RELATED"/>
    <property type="match status" value="1"/>
</dbReference>
<dbReference type="SUPFAM" id="SSF56112">
    <property type="entry name" value="Protein kinase-like (PK-like)"/>
    <property type="match status" value="1"/>
</dbReference>
<dbReference type="PROSITE" id="PS50011">
    <property type="entry name" value="PROTEIN_KINASE_DOM"/>
    <property type="match status" value="1"/>
</dbReference>
<evidence type="ECO:0000313" key="8">
    <source>
        <dbReference type="Proteomes" id="UP000663929"/>
    </source>
</evidence>
<gene>
    <name evidence="7" type="ORF">J3U87_04440</name>
</gene>
<dbReference type="KEGG" id="scor:J3U87_04440"/>
<feature type="transmembrane region" description="Helical" evidence="5">
    <location>
        <begin position="323"/>
        <end position="341"/>
    </location>
</feature>
<dbReference type="InterPro" id="IPR000719">
    <property type="entry name" value="Prot_kinase_dom"/>
</dbReference>
<keyword evidence="5" id="KW-0472">Membrane</keyword>
<keyword evidence="4" id="KW-0067">ATP-binding</keyword>
<dbReference type="SMART" id="SM00220">
    <property type="entry name" value="S_TKc"/>
    <property type="match status" value="1"/>
</dbReference>
<dbReference type="CDD" id="cd14014">
    <property type="entry name" value="STKc_PknB_like"/>
    <property type="match status" value="1"/>
</dbReference>
<sequence>MSPLNDGVLNHLLRVIDEPDLSSTKYRMHERLASGGMGTIYLAYDAELERPAAVKVLHVPDPSGELEARLIREARIMARLEHPGIVPIHEVGRLACGRVFCAMKYVRGQPLDRYVRDVPDLQTRLRLFLKICETMAFAHDQGIIHRDLKPANIMVGPFGEVLVMDWGLAKSLGTTAGSESAAGSPMAGDDQLTQGGVVAGTPAFMAPEQADGRAQAVDVRADVYGLGGVLYFLLTGKAPGTKDREHPDGQYAPVIRPRFRDSEIPKALDAVCMKALATLPEHRYANGNALAEEISDYLDGRPLQAYRPPLWSRAAAWCSRNKVLLALLGAYLLMRFLLIFLRKS</sequence>
<dbReference type="PANTHER" id="PTHR43289:SF6">
    <property type="entry name" value="SERINE_THREONINE-PROTEIN KINASE NEKL-3"/>
    <property type="match status" value="1"/>
</dbReference>
<dbReference type="PROSITE" id="PS00108">
    <property type="entry name" value="PROTEIN_KINASE_ST"/>
    <property type="match status" value="1"/>
</dbReference>
<evidence type="ECO:0000256" key="3">
    <source>
        <dbReference type="ARBA" id="ARBA00022777"/>
    </source>
</evidence>